<dbReference type="Pfam" id="PF07811">
    <property type="entry name" value="TadE"/>
    <property type="match status" value="1"/>
</dbReference>
<feature type="domain" description="TadE-like" evidence="2">
    <location>
        <begin position="20"/>
        <end position="56"/>
    </location>
</feature>
<keyword evidence="1" id="KW-0812">Transmembrane</keyword>
<accession>A0ABX8AMZ9</accession>
<feature type="transmembrane region" description="Helical" evidence="1">
    <location>
        <begin position="21"/>
        <end position="41"/>
    </location>
</feature>
<proteinExistence type="predicted"/>
<evidence type="ECO:0000313" key="4">
    <source>
        <dbReference type="Proteomes" id="UP000680706"/>
    </source>
</evidence>
<protein>
    <submittedName>
        <fullName evidence="3">Pilus assembly protein</fullName>
    </submittedName>
</protein>
<dbReference type="Proteomes" id="UP000680706">
    <property type="component" value="Chromosome"/>
</dbReference>
<evidence type="ECO:0000313" key="3">
    <source>
        <dbReference type="EMBL" id="QUS56459.1"/>
    </source>
</evidence>
<dbReference type="InterPro" id="IPR012495">
    <property type="entry name" value="TadE-like_dom"/>
</dbReference>
<evidence type="ECO:0000256" key="1">
    <source>
        <dbReference type="SAM" id="Phobius"/>
    </source>
</evidence>
<sequence>MGLKFKKSEFFKAFWRQMDGVAAIEFAIVLPLLLFLFIGMVELTTAISYDRRVSKAGAAIGDLVARSDDITGDTADLRTAIEHQMAPFDDADIAVRVGMVLIRSNEPQTVWSWDSATNGEPWPQGSVPDGVTFSDSMLVNGQYYLVSTSQLEYNFILGGLLSNLYDLLASSGDDEDRKFTSISLNDSFILLPRRVSCVEFDDNCASWPP</sequence>
<evidence type="ECO:0000259" key="2">
    <source>
        <dbReference type="Pfam" id="PF07811"/>
    </source>
</evidence>
<dbReference type="EMBL" id="CP074126">
    <property type="protein sequence ID" value="QUS56459.1"/>
    <property type="molecule type" value="Genomic_DNA"/>
</dbReference>
<gene>
    <name evidence="3" type="ORF">KGB56_03155</name>
</gene>
<reference evidence="3 4" key="1">
    <citation type="journal article" date="2021" name="Angew. Chem. Int. Ed. Engl.">
        <title>A novel family of nonribosomal peptides modulate collective behavior in Pseudovibrio bacteria isolated from marine sponges.</title>
        <authorList>
            <person name="Ioca L.P."/>
            <person name="Dai Y."/>
            <person name="Kunakom S."/>
            <person name="Diaz-Espinosa J."/>
            <person name="Krunic A."/>
            <person name="Crnkovic C.M."/>
            <person name="Orjala J."/>
            <person name="Sanchez L.M."/>
            <person name="Ferreira A.G."/>
            <person name="Berlinck R.G.S."/>
            <person name="Eustaquio A.S."/>
        </authorList>
    </citation>
    <scope>NUCLEOTIDE SEQUENCE [LARGE SCALE GENOMIC DNA]</scope>
    <source>
        <strain evidence="3 4">Ab134</strain>
    </source>
</reference>
<organism evidence="3 4">
    <name type="scientific">Pseudovibrio brasiliensis</name>
    <dbReference type="NCBI Taxonomy" id="1898042"/>
    <lineage>
        <taxon>Bacteria</taxon>
        <taxon>Pseudomonadati</taxon>
        <taxon>Pseudomonadota</taxon>
        <taxon>Alphaproteobacteria</taxon>
        <taxon>Hyphomicrobiales</taxon>
        <taxon>Stappiaceae</taxon>
        <taxon>Pseudovibrio</taxon>
    </lineage>
</organism>
<name>A0ABX8AMZ9_9HYPH</name>
<keyword evidence="4" id="KW-1185">Reference proteome</keyword>
<keyword evidence="1" id="KW-1133">Transmembrane helix</keyword>
<dbReference type="RefSeq" id="WP_075699804.1">
    <property type="nucleotide sequence ID" value="NZ_CP074126.1"/>
</dbReference>
<keyword evidence="1" id="KW-0472">Membrane</keyword>